<sequence length="126" mass="14118">MKCPLDGEALVMTERQGIEIDYCPKCRGVWLDRGELDKIIERASPPAAQPPTPAYQGDPRAGQAGGLFGSQPLPPRAEPSGWGRRDDDDDDRHERRHGGYGHQAQHQGQPYPHRRKSMLGELFDFD</sequence>
<feature type="compositionally biased region" description="Low complexity" evidence="1">
    <location>
        <begin position="102"/>
        <end position="111"/>
    </location>
</feature>
<dbReference type="AlphaFoldDB" id="A0A947D7N3"/>
<feature type="domain" description="Transcription factor zinc-finger" evidence="2">
    <location>
        <begin position="2"/>
        <end position="42"/>
    </location>
</feature>
<organism evidence="3 4">
    <name type="scientific">Prosthecodimorpha staleyi</name>
    <dbReference type="NCBI Taxonomy" id="2840188"/>
    <lineage>
        <taxon>Bacteria</taxon>
        <taxon>Pseudomonadati</taxon>
        <taxon>Pseudomonadota</taxon>
        <taxon>Alphaproteobacteria</taxon>
        <taxon>Hyphomicrobiales</taxon>
        <taxon>Ancalomicrobiaceae</taxon>
        <taxon>Prosthecodimorpha</taxon>
    </lineage>
</organism>
<evidence type="ECO:0000313" key="4">
    <source>
        <dbReference type="Proteomes" id="UP000766595"/>
    </source>
</evidence>
<protein>
    <submittedName>
        <fullName evidence="3">Zf-TFIIB domain-containing protein</fullName>
    </submittedName>
</protein>
<dbReference type="InterPro" id="IPR027392">
    <property type="entry name" value="TF_Znf"/>
</dbReference>
<keyword evidence="4" id="KW-1185">Reference proteome</keyword>
<evidence type="ECO:0000256" key="1">
    <source>
        <dbReference type="SAM" id="MobiDB-lite"/>
    </source>
</evidence>
<dbReference type="Pfam" id="PF13453">
    <property type="entry name" value="Zn_ribbon_TFIIB"/>
    <property type="match status" value="1"/>
</dbReference>
<proteinExistence type="predicted"/>
<name>A0A947D7N3_9HYPH</name>
<reference evidence="3 4" key="1">
    <citation type="submission" date="2021-06" db="EMBL/GenBank/DDBJ databases">
        <authorList>
            <person name="Grouzdev D.S."/>
            <person name="Koziaeva V."/>
        </authorList>
    </citation>
    <scope>NUCLEOTIDE SEQUENCE [LARGE SCALE GENOMIC DNA]</scope>
    <source>
        <strain evidence="3 4">22</strain>
    </source>
</reference>
<feature type="region of interest" description="Disordered" evidence="1">
    <location>
        <begin position="41"/>
        <end position="126"/>
    </location>
</feature>
<comment type="caution">
    <text evidence="3">The sequence shown here is derived from an EMBL/GenBank/DDBJ whole genome shotgun (WGS) entry which is preliminary data.</text>
</comment>
<dbReference type="Proteomes" id="UP000766595">
    <property type="component" value="Unassembled WGS sequence"/>
</dbReference>
<evidence type="ECO:0000313" key="3">
    <source>
        <dbReference type="EMBL" id="MBT9292240.1"/>
    </source>
</evidence>
<dbReference type="EMBL" id="JAHHZF010000012">
    <property type="protein sequence ID" value="MBT9292240.1"/>
    <property type="molecule type" value="Genomic_DNA"/>
</dbReference>
<accession>A0A947D7N3</accession>
<gene>
    <name evidence="3" type="ORF">KL771_22445</name>
</gene>
<evidence type="ECO:0000259" key="2">
    <source>
        <dbReference type="Pfam" id="PF13453"/>
    </source>
</evidence>